<dbReference type="PROSITE" id="PS50053">
    <property type="entry name" value="UBIQUITIN_2"/>
    <property type="match status" value="1"/>
</dbReference>
<feature type="non-terminal residue" evidence="3">
    <location>
        <position position="146"/>
    </location>
</feature>
<dbReference type="GO" id="GO:0071818">
    <property type="term" value="C:BAT3 complex"/>
    <property type="evidence" value="ECO:0007669"/>
    <property type="project" value="TreeGrafter"/>
</dbReference>
<dbReference type="Proteomes" id="UP000215902">
    <property type="component" value="Unassembled WGS sequence"/>
</dbReference>
<feature type="region of interest" description="Disordered" evidence="1">
    <location>
        <begin position="72"/>
        <end position="98"/>
    </location>
</feature>
<accession>A0A267GFN9</accession>
<feature type="compositionally biased region" description="Low complexity" evidence="1">
    <location>
        <begin position="73"/>
        <end position="86"/>
    </location>
</feature>
<feature type="domain" description="Ubiquitin-like" evidence="2">
    <location>
        <begin position="1"/>
        <end position="60"/>
    </location>
</feature>
<dbReference type="GO" id="GO:0036503">
    <property type="term" value="P:ERAD pathway"/>
    <property type="evidence" value="ECO:0007669"/>
    <property type="project" value="TreeGrafter"/>
</dbReference>
<name>A0A267GFN9_9PLAT</name>
<proteinExistence type="predicted"/>
<evidence type="ECO:0000259" key="2">
    <source>
        <dbReference type="PROSITE" id="PS50053"/>
    </source>
</evidence>
<dbReference type="STRING" id="282301.A0A267GFN9"/>
<dbReference type="SUPFAM" id="SSF54236">
    <property type="entry name" value="Ubiquitin-like"/>
    <property type="match status" value="1"/>
</dbReference>
<dbReference type="SMART" id="SM00213">
    <property type="entry name" value="UBQ"/>
    <property type="match status" value="1"/>
</dbReference>
<protein>
    <recommendedName>
        <fullName evidence="2">Ubiquitin-like domain-containing protein</fullName>
    </recommendedName>
</protein>
<dbReference type="PANTHER" id="PTHR15204:SF0">
    <property type="entry name" value="LARGE PROLINE-RICH PROTEIN BAG6"/>
    <property type="match status" value="1"/>
</dbReference>
<dbReference type="AlphaFoldDB" id="A0A267GFN9"/>
<dbReference type="Pfam" id="PF00240">
    <property type="entry name" value="ubiquitin"/>
    <property type="match status" value="1"/>
</dbReference>
<dbReference type="EMBL" id="NIVC01000357">
    <property type="protein sequence ID" value="PAA84863.1"/>
    <property type="molecule type" value="Genomic_DNA"/>
</dbReference>
<dbReference type="GO" id="GO:0051787">
    <property type="term" value="F:misfolded protein binding"/>
    <property type="evidence" value="ECO:0007669"/>
    <property type="project" value="TreeGrafter"/>
</dbReference>
<dbReference type="Gene3D" id="3.10.20.90">
    <property type="entry name" value="Phosphatidylinositol 3-kinase Catalytic Subunit, Chain A, domain 1"/>
    <property type="match status" value="1"/>
</dbReference>
<dbReference type="PANTHER" id="PTHR15204">
    <property type="entry name" value="LARGE PROLINE-RICH PROTEIN BAG6"/>
    <property type="match status" value="1"/>
</dbReference>
<evidence type="ECO:0000313" key="3">
    <source>
        <dbReference type="EMBL" id="PAA84863.1"/>
    </source>
</evidence>
<reference evidence="3 4" key="1">
    <citation type="submission" date="2017-06" db="EMBL/GenBank/DDBJ databases">
        <title>A platform for efficient transgenesis in Macrostomum lignano, a flatworm model organism for stem cell research.</title>
        <authorList>
            <person name="Berezikov E."/>
        </authorList>
    </citation>
    <scope>NUCLEOTIDE SEQUENCE [LARGE SCALE GENOMIC DNA]</scope>
    <source>
        <strain evidence="3">DV1</strain>
        <tissue evidence="3">Whole organism</tissue>
    </source>
</reference>
<feature type="non-terminal residue" evidence="3">
    <location>
        <position position="1"/>
    </location>
</feature>
<evidence type="ECO:0000313" key="4">
    <source>
        <dbReference type="Proteomes" id="UP000215902"/>
    </source>
</evidence>
<organism evidence="3 4">
    <name type="scientific">Macrostomum lignano</name>
    <dbReference type="NCBI Taxonomy" id="282301"/>
    <lineage>
        <taxon>Eukaryota</taxon>
        <taxon>Metazoa</taxon>
        <taxon>Spiralia</taxon>
        <taxon>Lophotrochozoa</taxon>
        <taxon>Platyhelminthes</taxon>
        <taxon>Rhabditophora</taxon>
        <taxon>Macrostomorpha</taxon>
        <taxon>Macrostomida</taxon>
        <taxon>Macrostomidae</taxon>
        <taxon>Macrostomum</taxon>
    </lineage>
</organism>
<sequence>ITITVKTLDGANCDYEVAVETTVGQFKAILAEAMRIPSEEQRLIFQGRVLQNDAKLIDQGCAGKVVHLVRRMPQPQQQQSQQQQSQQHHHHHHHPDLHALPNQIAQIMEQVLGGVGEAGRGASVTTRQQPDGGVDVVVNLAPEAST</sequence>
<evidence type="ECO:0000256" key="1">
    <source>
        <dbReference type="SAM" id="MobiDB-lite"/>
    </source>
</evidence>
<keyword evidence="4" id="KW-1185">Reference proteome</keyword>
<comment type="caution">
    <text evidence="3">The sequence shown here is derived from an EMBL/GenBank/DDBJ whole genome shotgun (WGS) entry which is preliminary data.</text>
</comment>
<dbReference type="OrthoDB" id="6288867at2759"/>
<dbReference type="InterPro" id="IPR029071">
    <property type="entry name" value="Ubiquitin-like_domsf"/>
</dbReference>
<dbReference type="InterPro" id="IPR000626">
    <property type="entry name" value="Ubiquitin-like_dom"/>
</dbReference>
<dbReference type="GO" id="GO:0031593">
    <property type="term" value="F:polyubiquitin modification-dependent protein binding"/>
    <property type="evidence" value="ECO:0007669"/>
    <property type="project" value="TreeGrafter"/>
</dbReference>
<gene>
    <name evidence="3" type="ORF">BOX15_Mlig020477g1</name>
</gene>